<reference evidence="20 21" key="1">
    <citation type="journal article" date="2024" name="IMA Fungus">
        <title>Apiospora arundinis, a panoply of carbohydrate-active enzymes and secondary metabolites.</title>
        <authorList>
            <person name="Sorensen T."/>
            <person name="Petersen C."/>
            <person name="Muurmann A.T."/>
            <person name="Christiansen J.V."/>
            <person name="Brundto M.L."/>
            <person name="Overgaard C.K."/>
            <person name="Boysen A.T."/>
            <person name="Wollenberg R.D."/>
            <person name="Larsen T.O."/>
            <person name="Sorensen J.L."/>
            <person name="Nielsen K.L."/>
            <person name="Sondergaard T.E."/>
        </authorList>
    </citation>
    <scope>NUCLEOTIDE SEQUENCE [LARGE SCALE GENOMIC DNA]</scope>
    <source>
        <strain evidence="20 21">AAU 773</strain>
    </source>
</reference>
<evidence type="ECO:0000256" key="1">
    <source>
        <dbReference type="ARBA" id="ARBA00004410"/>
    </source>
</evidence>
<name>A0ABR2ITL6_9PEZI</name>
<keyword evidence="8 18" id="KW-0732">Signal</keyword>
<keyword evidence="13" id="KW-0456">Lyase</keyword>
<keyword evidence="5" id="KW-0963">Cytoplasm</keyword>
<dbReference type="CDD" id="cd01061">
    <property type="entry name" value="RNase_T2_euk"/>
    <property type="match status" value="1"/>
</dbReference>
<protein>
    <recommendedName>
        <fullName evidence="15">Ribonuclease T2-like</fullName>
        <ecNumber evidence="4">4.6.1.19</ecNumber>
    </recommendedName>
</protein>
<accession>A0ABR2ITL6</accession>
<evidence type="ECO:0000256" key="14">
    <source>
        <dbReference type="ARBA" id="ARBA00025494"/>
    </source>
</evidence>
<evidence type="ECO:0000256" key="3">
    <source>
        <dbReference type="ARBA" id="ARBA00007469"/>
    </source>
</evidence>
<evidence type="ECO:0000256" key="15">
    <source>
        <dbReference type="ARBA" id="ARBA00071169"/>
    </source>
</evidence>
<dbReference type="SUPFAM" id="SSF55895">
    <property type="entry name" value="Ribonuclease Rh-like"/>
    <property type="match status" value="1"/>
</dbReference>
<comment type="caution">
    <text evidence="20">The sequence shown here is derived from an EMBL/GenBank/DDBJ whole genome shotgun (WGS) entry which is preliminary data.</text>
</comment>
<evidence type="ECO:0000256" key="5">
    <source>
        <dbReference type="ARBA" id="ARBA00022490"/>
    </source>
</evidence>
<dbReference type="InterPro" id="IPR036430">
    <property type="entry name" value="RNase_T2-like_sf"/>
</dbReference>
<dbReference type="PROSITE" id="PS00531">
    <property type="entry name" value="RNASE_T2_2"/>
    <property type="match status" value="1"/>
</dbReference>
<dbReference type="InterPro" id="IPR033130">
    <property type="entry name" value="RNase_T2_His_AS_2"/>
</dbReference>
<evidence type="ECO:0000256" key="18">
    <source>
        <dbReference type="SAM" id="SignalP"/>
    </source>
</evidence>
<evidence type="ECO:0000256" key="13">
    <source>
        <dbReference type="ARBA" id="ARBA00023239"/>
    </source>
</evidence>
<evidence type="ECO:0000256" key="6">
    <source>
        <dbReference type="ARBA" id="ARBA00022554"/>
    </source>
</evidence>
<dbReference type="Gene3D" id="3.90.730.10">
    <property type="entry name" value="Ribonuclease T2-like"/>
    <property type="match status" value="1"/>
</dbReference>
<evidence type="ECO:0000256" key="2">
    <source>
        <dbReference type="ARBA" id="ARBA00004496"/>
    </source>
</evidence>
<evidence type="ECO:0000256" key="16">
    <source>
        <dbReference type="RuleBase" id="RU004328"/>
    </source>
</evidence>
<keyword evidence="11" id="KW-1015">Disulfide bond</keyword>
<feature type="signal peptide" evidence="18">
    <location>
        <begin position="1"/>
        <end position="24"/>
    </location>
</feature>
<proteinExistence type="inferred from homology"/>
<gene>
    <name evidence="20" type="ORF">PGQ11_006426</name>
</gene>
<feature type="chain" id="PRO_5046460618" description="Ribonuclease T2-like" evidence="18">
    <location>
        <begin position="25"/>
        <end position="419"/>
    </location>
</feature>
<feature type="domain" description="RNase T2-like C-terminal" evidence="19">
    <location>
        <begin position="296"/>
        <end position="417"/>
    </location>
</feature>
<dbReference type="PROSITE" id="PS00530">
    <property type="entry name" value="RNASE_T2_1"/>
    <property type="match status" value="1"/>
</dbReference>
<evidence type="ECO:0000256" key="4">
    <source>
        <dbReference type="ARBA" id="ARBA00012571"/>
    </source>
</evidence>
<evidence type="ECO:0000259" key="19">
    <source>
        <dbReference type="Pfam" id="PF25488"/>
    </source>
</evidence>
<evidence type="ECO:0000256" key="8">
    <source>
        <dbReference type="ARBA" id="ARBA00022729"/>
    </source>
</evidence>
<dbReference type="EC" id="4.6.1.19" evidence="4"/>
<keyword evidence="10" id="KW-0378">Hydrolase</keyword>
<keyword evidence="6" id="KW-0926">Vacuole</keyword>
<evidence type="ECO:0000256" key="10">
    <source>
        <dbReference type="ARBA" id="ARBA00022801"/>
    </source>
</evidence>
<dbReference type="InterPro" id="IPR018188">
    <property type="entry name" value="RNase_T2_His_AS_1"/>
</dbReference>
<evidence type="ECO:0000256" key="12">
    <source>
        <dbReference type="ARBA" id="ARBA00023180"/>
    </source>
</evidence>
<evidence type="ECO:0000256" key="7">
    <source>
        <dbReference type="ARBA" id="ARBA00022722"/>
    </source>
</evidence>
<keyword evidence="21" id="KW-1185">Reference proteome</keyword>
<evidence type="ECO:0000256" key="17">
    <source>
        <dbReference type="SAM" id="MobiDB-lite"/>
    </source>
</evidence>
<dbReference type="PANTHER" id="PTHR11240:SF22">
    <property type="entry name" value="RIBONUCLEASE T2"/>
    <property type="match status" value="1"/>
</dbReference>
<sequence>MFSRYLLLEASLAVGAVMAAGSKSCPVDSPLSCHNSTVVADTCCFNAPGGQVLMTQFWDTHPVTGPEDSWTMHGLWPDNCDGSFESNCDKNRAYKNITQILQGSAPDTLKYMQEFWKDYKGDDETFWEHEFGKHGTCISTLEPTCYADYKPTQEVGDYFTRAVTLFKALPSHEWLSEAGIVPSTSATYTLEAIQAALTAKHGKPVVINCKNKELNELWYQYNIQGSVQDGKFTPADPVGSGSTCPKTGIKYLPKGSGGGGGGSPAPAPTTMTTSTGSAPTSTTETAGPAPTGGAGTLSGKGRVYVNTSASKEGGFLISSGAWYRSRGATPATYTATPGSDGSSFTLSTSKGKCAVQEKDSSFTCGSGVSTPSAFGYDGTHLTFNGKDTFYADKMPENNEQGVVYAAQKAVSFQASWTAA</sequence>
<keyword evidence="12" id="KW-0325">Glycoprotein</keyword>
<dbReference type="Pfam" id="PF00445">
    <property type="entry name" value="Ribonuclease_T2"/>
    <property type="match status" value="1"/>
</dbReference>
<evidence type="ECO:0000313" key="20">
    <source>
        <dbReference type="EMBL" id="KAK8867848.1"/>
    </source>
</evidence>
<evidence type="ECO:0000256" key="11">
    <source>
        <dbReference type="ARBA" id="ARBA00023157"/>
    </source>
</evidence>
<feature type="compositionally biased region" description="Low complexity" evidence="17">
    <location>
        <begin position="268"/>
        <end position="289"/>
    </location>
</feature>
<keyword evidence="9" id="KW-0255">Endonuclease</keyword>
<comment type="similarity">
    <text evidence="3 16">Belongs to the RNase T2 family.</text>
</comment>
<evidence type="ECO:0000313" key="21">
    <source>
        <dbReference type="Proteomes" id="UP001390339"/>
    </source>
</evidence>
<comment type="function">
    <text evidence="14">Rnase which modulates cell survival under stress conditions. Released from the vacuole to the cytoplasm during stress to promote tRNA and rRNA cleavage and to activate separately a downstream pathway that promotes cell death. Involved in cell size, vacuolar morphology and growth at high temperatures and high salt concentration.</text>
</comment>
<feature type="region of interest" description="Disordered" evidence="17">
    <location>
        <begin position="232"/>
        <end position="296"/>
    </location>
</feature>
<comment type="subcellular location">
    <subcellularLocation>
        <location evidence="2">Cytoplasm</location>
    </subcellularLocation>
    <subcellularLocation>
        <location evidence="1">Vacuole lumen</location>
    </subcellularLocation>
</comment>
<dbReference type="Proteomes" id="UP001390339">
    <property type="component" value="Unassembled WGS sequence"/>
</dbReference>
<organism evidence="20 21">
    <name type="scientific">Apiospora arundinis</name>
    <dbReference type="NCBI Taxonomy" id="335852"/>
    <lineage>
        <taxon>Eukaryota</taxon>
        <taxon>Fungi</taxon>
        <taxon>Dikarya</taxon>
        <taxon>Ascomycota</taxon>
        <taxon>Pezizomycotina</taxon>
        <taxon>Sordariomycetes</taxon>
        <taxon>Xylariomycetidae</taxon>
        <taxon>Amphisphaeriales</taxon>
        <taxon>Apiosporaceae</taxon>
        <taxon>Apiospora</taxon>
    </lineage>
</organism>
<evidence type="ECO:0000256" key="9">
    <source>
        <dbReference type="ARBA" id="ARBA00022759"/>
    </source>
</evidence>
<dbReference type="Pfam" id="PF25488">
    <property type="entry name" value="RNaseT2L_C"/>
    <property type="match status" value="1"/>
</dbReference>
<dbReference type="InterPro" id="IPR001568">
    <property type="entry name" value="RNase_T2-like"/>
</dbReference>
<dbReference type="PANTHER" id="PTHR11240">
    <property type="entry name" value="RIBONUCLEASE T2"/>
    <property type="match status" value="1"/>
</dbReference>
<dbReference type="EMBL" id="JAPCWZ010000004">
    <property type="protein sequence ID" value="KAK8867848.1"/>
    <property type="molecule type" value="Genomic_DNA"/>
</dbReference>
<keyword evidence="7" id="KW-0540">Nuclease</keyword>
<dbReference type="InterPro" id="IPR057328">
    <property type="entry name" value="RNaseT2L_C"/>
</dbReference>
<dbReference type="InterPro" id="IPR033697">
    <property type="entry name" value="Ribonuclease_T2_eukaryotic"/>
</dbReference>